<proteinExistence type="predicted"/>
<gene>
    <name evidence="1" type="ORF">CSW14_07580</name>
</gene>
<comment type="caution">
    <text evidence="1">The sequence shown here is derived from an EMBL/GenBank/DDBJ whole genome shotgun (WGS) entry which is preliminary data.</text>
</comment>
<dbReference type="Proteomes" id="UP000287467">
    <property type="component" value="Unassembled WGS sequence"/>
</dbReference>
<name>A0A430VNB3_THESC</name>
<dbReference type="AlphaFoldDB" id="A0A430VNB3"/>
<evidence type="ECO:0000313" key="2">
    <source>
        <dbReference type="Proteomes" id="UP000287467"/>
    </source>
</evidence>
<protein>
    <submittedName>
        <fullName evidence="1">Transposase</fullName>
    </submittedName>
</protein>
<organism evidence="1 2">
    <name type="scientific">Thermus scotoductus</name>
    <dbReference type="NCBI Taxonomy" id="37636"/>
    <lineage>
        <taxon>Bacteria</taxon>
        <taxon>Thermotogati</taxon>
        <taxon>Deinococcota</taxon>
        <taxon>Deinococci</taxon>
        <taxon>Thermales</taxon>
        <taxon>Thermaceae</taxon>
        <taxon>Thermus</taxon>
    </lineage>
</organism>
<sequence length="288" mass="32361">MPQDREHPLYHLDAETLIVATYIWVDDELKALVAQGFKLPKKQKHQKATLAELLALAIFLLLQGQDLAKGYLAAKTTLKAYFPSLPHLSRFYRILQKAHGLLAHLALKLSGGQGLLQVVDLKPIPLAHGHRIHGLSLPEAAVGVGPLGAFGGYVLVPVINERGLFFRWTLLPGNARETWAGELLEGLPAVLGDRGFRWVQGVKTPSYRLRGGKVVETGWREWVTRQRSLLGRVRNWIETRFSVMVRSLGLHRIEVRSYWGLVARVNLILLVHNLIRSRVLLKMARGEL</sequence>
<dbReference type="EMBL" id="PEMW01000225">
    <property type="protein sequence ID" value="RTI54276.1"/>
    <property type="molecule type" value="Genomic_DNA"/>
</dbReference>
<dbReference type="RefSeq" id="WP_126248226.1">
    <property type="nucleotide sequence ID" value="NZ_PEMW01000225.1"/>
</dbReference>
<evidence type="ECO:0000313" key="1">
    <source>
        <dbReference type="EMBL" id="RTI54276.1"/>
    </source>
</evidence>
<accession>A0A430VNB3</accession>
<reference evidence="1 2" key="1">
    <citation type="journal article" date="2019" name="Extremophiles">
        <title>Biogeography of thermophiles and predominance of Thermus scotoductus in domestic water heaters.</title>
        <authorList>
            <person name="Wilpiszeski R.L."/>
            <person name="Zhang Z."/>
            <person name="House C.H."/>
        </authorList>
    </citation>
    <scope>NUCLEOTIDE SEQUENCE [LARGE SCALE GENOMIC DNA]</scope>
    <source>
        <strain evidence="1 2">1_S1</strain>
    </source>
</reference>